<dbReference type="STRING" id="6689.A0A423STX2"/>
<sequence length="495" mass="54589">MVTGAVVLLAVLLQTVTVCYLGSWAVWRPDAGKYDVDQIDPFLCTHVVYSYAQISETSWEAVPLEPYYDLCENWGLCAYDRFTSLKKVNPELKTLLSVGGNAKLMSEVSADPSKRQSFVSSAVSLAKNHSFDGLDSDWMYPGDENGSPEDKENYILLLTELREALVKEQLLLTAAVSLQKPVIDLAYDIPAMSAVTDLLILRGYNFHGTYDTYTHHHAPLYGHPGDTGNNLFLNIDYGVDYWVSGGADKNKLVLGLGTFGICWTLDSLSDTGYFASATQAGEPGPYTASLGILGFNEICEMQRDNEWTVVLDPDMNEPYAFYTENKIWCGYEDALSMWVKGQYARSQGLGGVMVWSLETDDFSGSCTGRPYNLIRSMTEGFLDLPFSTPVPPTAAPETTPEPLVTPACSEGDYYLEDIQCDRYWHCVNGNAIPGDCSPGLVWDMAVESCSWPENYWWCLSGEAVLGTCYGGLRWAQNSHACLPAAEANPVDCTMA</sequence>
<feature type="chain" id="PRO_5019581759" evidence="3">
    <location>
        <begin position="19"/>
        <end position="495"/>
    </location>
</feature>
<dbReference type="PROSITE" id="PS51910">
    <property type="entry name" value="GH18_2"/>
    <property type="match status" value="1"/>
</dbReference>
<protein>
    <submittedName>
        <fullName evidence="6">Chitinase</fullName>
    </submittedName>
</protein>
<reference evidence="6 7" key="2">
    <citation type="submission" date="2019-01" db="EMBL/GenBank/DDBJ databases">
        <title>The decoding of complex shrimp genome reveals the adaptation for benthos swimmer, frequently molting mechanism and breeding impact on genome.</title>
        <authorList>
            <person name="Sun Y."/>
            <person name="Gao Y."/>
            <person name="Yu Y."/>
        </authorList>
    </citation>
    <scope>NUCLEOTIDE SEQUENCE [LARGE SCALE GENOMIC DNA]</scope>
    <source>
        <tissue evidence="6">Muscle</tissue>
    </source>
</reference>
<dbReference type="InterPro" id="IPR050314">
    <property type="entry name" value="Glycosyl_Hydrlase_18"/>
</dbReference>
<evidence type="ECO:0000256" key="3">
    <source>
        <dbReference type="SAM" id="SignalP"/>
    </source>
</evidence>
<dbReference type="GO" id="GO:0008061">
    <property type="term" value="F:chitin binding"/>
    <property type="evidence" value="ECO:0007669"/>
    <property type="project" value="UniProtKB-KW"/>
</dbReference>
<accession>A0A423STX2</accession>
<feature type="domain" description="GH18" evidence="5">
    <location>
        <begin position="15"/>
        <end position="384"/>
    </location>
</feature>
<dbReference type="InterPro" id="IPR029070">
    <property type="entry name" value="Chitinase_insertion_sf"/>
</dbReference>
<organism evidence="6 7">
    <name type="scientific">Penaeus vannamei</name>
    <name type="common">Whiteleg shrimp</name>
    <name type="synonym">Litopenaeus vannamei</name>
    <dbReference type="NCBI Taxonomy" id="6689"/>
    <lineage>
        <taxon>Eukaryota</taxon>
        <taxon>Metazoa</taxon>
        <taxon>Ecdysozoa</taxon>
        <taxon>Arthropoda</taxon>
        <taxon>Crustacea</taxon>
        <taxon>Multicrustacea</taxon>
        <taxon>Malacostraca</taxon>
        <taxon>Eumalacostraca</taxon>
        <taxon>Eucarida</taxon>
        <taxon>Decapoda</taxon>
        <taxon>Dendrobranchiata</taxon>
        <taxon>Penaeoidea</taxon>
        <taxon>Penaeidae</taxon>
        <taxon>Penaeus</taxon>
    </lineage>
</organism>
<dbReference type="Gene3D" id="2.170.140.10">
    <property type="entry name" value="Chitin binding domain"/>
    <property type="match status" value="1"/>
</dbReference>
<comment type="caution">
    <text evidence="6">The sequence shown here is derived from an EMBL/GenBank/DDBJ whole genome shotgun (WGS) entry which is preliminary data.</text>
</comment>
<evidence type="ECO:0000256" key="2">
    <source>
        <dbReference type="ARBA" id="ARBA00022669"/>
    </source>
</evidence>
<dbReference type="OrthoDB" id="76388at2759"/>
<dbReference type="Pfam" id="PF01607">
    <property type="entry name" value="CBM_14"/>
    <property type="match status" value="1"/>
</dbReference>
<keyword evidence="3" id="KW-0732">Signal</keyword>
<dbReference type="Gene3D" id="3.10.50.10">
    <property type="match status" value="1"/>
</dbReference>
<feature type="signal peptide" evidence="3">
    <location>
        <begin position="1"/>
        <end position="18"/>
    </location>
</feature>
<evidence type="ECO:0000256" key="1">
    <source>
        <dbReference type="ARBA" id="ARBA00009121"/>
    </source>
</evidence>
<dbReference type="InterPro" id="IPR036508">
    <property type="entry name" value="Chitin-bd_dom_sf"/>
</dbReference>
<dbReference type="InterPro" id="IPR011583">
    <property type="entry name" value="Chitinase_II/V-like_cat"/>
</dbReference>
<keyword evidence="7" id="KW-1185">Reference proteome</keyword>
<dbReference type="GO" id="GO:0005975">
    <property type="term" value="P:carbohydrate metabolic process"/>
    <property type="evidence" value="ECO:0007669"/>
    <property type="project" value="InterPro"/>
</dbReference>
<evidence type="ECO:0000313" key="6">
    <source>
        <dbReference type="EMBL" id="ROT67640.1"/>
    </source>
</evidence>
<dbReference type="GO" id="GO:0005576">
    <property type="term" value="C:extracellular region"/>
    <property type="evidence" value="ECO:0007669"/>
    <property type="project" value="InterPro"/>
</dbReference>
<dbReference type="EMBL" id="QCYY01002785">
    <property type="protein sequence ID" value="ROT67640.1"/>
    <property type="molecule type" value="Genomic_DNA"/>
</dbReference>
<evidence type="ECO:0000259" key="4">
    <source>
        <dbReference type="PROSITE" id="PS50940"/>
    </source>
</evidence>
<name>A0A423STX2_PENVA</name>
<keyword evidence="2" id="KW-0147">Chitin-binding</keyword>
<comment type="similarity">
    <text evidence="1">Belongs to the glycosyl hydrolase 18 family. Chitinase class II subfamily.</text>
</comment>
<dbReference type="Gene3D" id="3.20.20.80">
    <property type="entry name" value="Glycosidases"/>
    <property type="match status" value="1"/>
</dbReference>
<dbReference type="SUPFAM" id="SSF51445">
    <property type="entry name" value="(Trans)glycosidases"/>
    <property type="match status" value="1"/>
</dbReference>
<evidence type="ECO:0000313" key="7">
    <source>
        <dbReference type="Proteomes" id="UP000283509"/>
    </source>
</evidence>
<dbReference type="Proteomes" id="UP000283509">
    <property type="component" value="Unassembled WGS sequence"/>
</dbReference>
<gene>
    <name evidence="6" type="ORF">C7M84_014262</name>
</gene>
<dbReference type="GO" id="GO:0004568">
    <property type="term" value="F:chitinase activity"/>
    <property type="evidence" value="ECO:0007669"/>
    <property type="project" value="TreeGrafter"/>
</dbReference>
<dbReference type="InterPro" id="IPR002557">
    <property type="entry name" value="Chitin-bd_dom"/>
</dbReference>
<dbReference type="FunFam" id="3.10.50.10:FF:000008">
    <property type="entry name" value="Chitinase 11"/>
    <property type="match status" value="1"/>
</dbReference>
<dbReference type="InterPro" id="IPR001223">
    <property type="entry name" value="Glyco_hydro18_cat"/>
</dbReference>
<dbReference type="GO" id="GO:0006032">
    <property type="term" value="P:chitin catabolic process"/>
    <property type="evidence" value="ECO:0007669"/>
    <property type="project" value="TreeGrafter"/>
</dbReference>
<proteinExistence type="inferred from homology"/>
<dbReference type="SUPFAM" id="SSF54556">
    <property type="entry name" value="Chitinase insertion domain"/>
    <property type="match status" value="1"/>
</dbReference>
<reference evidence="6 7" key="1">
    <citation type="submission" date="2018-04" db="EMBL/GenBank/DDBJ databases">
        <authorList>
            <person name="Zhang X."/>
            <person name="Yuan J."/>
            <person name="Li F."/>
            <person name="Xiang J."/>
        </authorList>
    </citation>
    <scope>NUCLEOTIDE SEQUENCE [LARGE SCALE GENOMIC DNA]</scope>
    <source>
        <tissue evidence="6">Muscle</tissue>
    </source>
</reference>
<dbReference type="Pfam" id="PF00704">
    <property type="entry name" value="Glyco_hydro_18"/>
    <property type="match status" value="1"/>
</dbReference>
<dbReference type="AlphaFoldDB" id="A0A423STX2"/>
<feature type="domain" description="Chitin-binding type-2" evidence="4">
    <location>
        <begin position="405"/>
        <end position="460"/>
    </location>
</feature>
<dbReference type="InterPro" id="IPR017853">
    <property type="entry name" value="GH"/>
</dbReference>
<dbReference type="PANTHER" id="PTHR11177">
    <property type="entry name" value="CHITINASE"/>
    <property type="match status" value="1"/>
</dbReference>
<dbReference type="SMART" id="SM00636">
    <property type="entry name" value="Glyco_18"/>
    <property type="match status" value="1"/>
</dbReference>
<dbReference type="PROSITE" id="PS50940">
    <property type="entry name" value="CHIT_BIND_II"/>
    <property type="match status" value="1"/>
</dbReference>
<evidence type="ECO:0000259" key="5">
    <source>
        <dbReference type="PROSITE" id="PS51910"/>
    </source>
</evidence>
<dbReference type="PANTHER" id="PTHR11177:SF360">
    <property type="entry name" value="CHITINASE 4-RELATED"/>
    <property type="match status" value="1"/>
</dbReference>
<dbReference type="SUPFAM" id="SSF57625">
    <property type="entry name" value="Invertebrate chitin-binding proteins"/>
    <property type="match status" value="1"/>
</dbReference>
<dbReference type="SMART" id="SM00494">
    <property type="entry name" value="ChtBD2"/>
    <property type="match status" value="1"/>
</dbReference>